<protein>
    <submittedName>
        <fullName evidence="1">Uncharacterized protein</fullName>
    </submittedName>
</protein>
<dbReference type="Proteomes" id="UP000554482">
    <property type="component" value="Unassembled WGS sequence"/>
</dbReference>
<keyword evidence="2" id="KW-1185">Reference proteome</keyword>
<reference evidence="1 2" key="1">
    <citation type="submission" date="2020-06" db="EMBL/GenBank/DDBJ databases">
        <title>Transcriptomic and genomic resources for Thalictrum thalictroides and T. hernandezii: Facilitating candidate gene discovery in an emerging model plant lineage.</title>
        <authorList>
            <person name="Arias T."/>
            <person name="Riano-Pachon D.M."/>
            <person name="Di Stilio V.S."/>
        </authorList>
    </citation>
    <scope>NUCLEOTIDE SEQUENCE [LARGE SCALE GENOMIC DNA]</scope>
    <source>
        <strain evidence="2">cv. WT478/WT964</strain>
        <tissue evidence="1">Leaves</tissue>
    </source>
</reference>
<accession>A0A7J6VDV6</accession>
<evidence type="ECO:0000313" key="1">
    <source>
        <dbReference type="EMBL" id="KAF5182798.1"/>
    </source>
</evidence>
<comment type="caution">
    <text evidence="1">The sequence shown here is derived from an EMBL/GenBank/DDBJ whole genome shotgun (WGS) entry which is preliminary data.</text>
</comment>
<proteinExistence type="predicted"/>
<organism evidence="1 2">
    <name type="scientific">Thalictrum thalictroides</name>
    <name type="common">Rue-anemone</name>
    <name type="synonym">Anemone thalictroides</name>
    <dbReference type="NCBI Taxonomy" id="46969"/>
    <lineage>
        <taxon>Eukaryota</taxon>
        <taxon>Viridiplantae</taxon>
        <taxon>Streptophyta</taxon>
        <taxon>Embryophyta</taxon>
        <taxon>Tracheophyta</taxon>
        <taxon>Spermatophyta</taxon>
        <taxon>Magnoliopsida</taxon>
        <taxon>Ranunculales</taxon>
        <taxon>Ranunculaceae</taxon>
        <taxon>Thalictroideae</taxon>
        <taxon>Thalictrum</taxon>
    </lineage>
</organism>
<name>A0A7J6VDV6_THATH</name>
<dbReference type="AlphaFoldDB" id="A0A7J6VDV6"/>
<sequence>MRVRYKYARSLLFVNMTQLPYPNDLETQIQKLDLGLNMIESLNKYGIITYCQITYGWDKDK</sequence>
<dbReference type="EMBL" id="JABWDY010034298">
    <property type="protein sequence ID" value="KAF5182798.1"/>
    <property type="molecule type" value="Genomic_DNA"/>
</dbReference>
<evidence type="ECO:0000313" key="2">
    <source>
        <dbReference type="Proteomes" id="UP000554482"/>
    </source>
</evidence>
<gene>
    <name evidence="1" type="ORF">FRX31_027618</name>
</gene>